<reference evidence="10" key="1">
    <citation type="submission" date="2016-10" db="EMBL/GenBank/DDBJ databases">
        <authorList>
            <person name="Varghese N."/>
            <person name="Submissions S."/>
        </authorList>
    </citation>
    <scope>NUCLEOTIDE SEQUENCE [LARGE SCALE GENOMIC DNA]</scope>
    <source>
        <strain evidence="10">DSM 25329</strain>
    </source>
</reference>
<keyword evidence="3 7" id="KW-1134">Transmembrane beta strand</keyword>
<comment type="similarity">
    <text evidence="7">Belongs to the TonB-dependent receptor family.</text>
</comment>
<dbReference type="Gene3D" id="2.60.40.1120">
    <property type="entry name" value="Carboxypeptidase-like, regulatory domain"/>
    <property type="match status" value="1"/>
</dbReference>
<evidence type="ECO:0000256" key="1">
    <source>
        <dbReference type="ARBA" id="ARBA00004571"/>
    </source>
</evidence>
<organism evidence="9 10">
    <name type="scientific">Dyadobacter soli</name>
    <dbReference type="NCBI Taxonomy" id="659014"/>
    <lineage>
        <taxon>Bacteria</taxon>
        <taxon>Pseudomonadati</taxon>
        <taxon>Bacteroidota</taxon>
        <taxon>Cytophagia</taxon>
        <taxon>Cytophagales</taxon>
        <taxon>Spirosomataceae</taxon>
        <taxon>Dyadobacter</taxon>
    </lineage>
</organism>
<evidence type="ECO:0000256" key="3">
    <source>
        <dbReference type="ARBA" id="ARBA00022452"/>
    </source>
</evidence>
<dbReference type="AlphaFoldDB" id="A0A1G7GE72"/>
<evidence type="ECO:0000313" key="9">
    <source>
        <dbReference type="EMBL" id="SDE86426.1"/>
    </source>
</evidence>
<feature type="domain" description="TonB-dependent receptor plug" evidence="8">
    <location>
        <begin position="250"/>
        <end position="359"/>
    </location>
</feature>
<dbReference type="Gene3D" id="2.40.170.20">
    <property type="entry name" value="TonB-dependent receptor, beta-barrel domain"/>
    <property type="match status" value="1"/>
</dbReference>
<evidence type="ECO:0000256" key="5">
    <source>
        <dbReference type="ARBA" id="ARBA00023136"/>
    </source>
</evidence>
<dbReference type="NCBIfam" id="TIGR04056">
    <property type="entry name" value="OMP_RagA_SusC"/>
    <property type="match status" value="1"/>
</dbReference>
<proteinExistence type="inferred from homology"/>
<evidence type="ECO:0000313" key="10">
    <source>
        <dbReference type="Proteomes" id="UP000198748"/>
    </source>
</evidence>
<dbReference type="Pfam" id="PF13715">
    <property type="entry name" value="CarbopepD_reg_2"/>
    <property type="match status" value="1"/>
</dbReference>
<dbReference type="Pfam" id="PF07715">
    <property type="entry name" value="Plug"/>
    <property type="match status" value="1"/>
</dbReference>
<keyword evidence="10" id="KW-1185">Reference proteome</keyword>
<dbReference type="RefSeq" id="WP_176884985.1">
    <property type="nucleotide sequence ID" value="NZ_FNAN01000007.1"/>
</dbReference>
<dbReference type="EMBL" id="FNAN01000007">
    <property type="protein sequence ID" value="SDE86426.1"/>
    <property type="molecule type" value="Genomic_DNA"/>
</dbReference>
<dbReference type="SUPFAM" id="SSF56935">
    <property type="entry name" value="Porins"/>
    <property type="match status" value="1"/>
</dbReference>
<evidence type="ECO:0000256" key="7">
    <source>
        <dbReference type="PROSITE-ProRule" id="PRU01360"/>
    </source>
</evidence>
<dbReference type="Gene3D" id="2.170.130.10">
    <property type="entry name" value="TonB-dependent receptor, plug domain"/>
    <property type="match status" value="1"/>
</dbReference>
<dbReference type="NCBIfam" id="TIGR04057">
    <property type="entry name" value="SusC_RagA_signa"/>
    <property type="match status" value="1"/>
</dbReference>
<dbReference type="InterPro" id="IPR039426">
    <property type="entry name" value="TonB-dep_rcpt-like"/>
</dbReference>
<dbReference type="SUPFAM" id="SSF49464">
    <property type="entry name" value="Carboxypeptidase regulatory domain-like"/>
    <property type="match status" value="1"/>
</dbReference>
<evidence type="ECO:0000259" key="8">
    <source>
        <dbReference type="Pfam" id="PF07715"/>
    </source>
</evidence>
<dbReference type="InterPro" id="IPR036942">
    <property type="entry name" value="Beta-barrel_TonB_sf"/>
</dbReference>
<evidence type="ECO:0000256" key="6">
    <source>
        <dbReference type="ARBA" id="ARBA00023237"/>
    </source>
</evidence>
<dbReference type="InterPro" id="IPR037066">
    <property type="entry name" value="Plug_dom_sf"/>
</dbReference>
<dbReference type="Proteomes" id="UP000198748">
    <property type="component" value="Unassembled WGS sequence"/>
</dbReference>
<evidence type="ECO:0000256" key="4">
    <source>
        <dbReference type="ARBA" id="ARBA00022692"/>
    </source>
</evidence>
<dbReference type="InterPro" id="IPR023997">
    <property type="entry name" value="TonB-dep_OMP_SusC/RagA_CS"/>
</dbReference>
<keyword evidence="5 7" id="KW-0472">Membrane</keyword>
<evidence type="ECO:0000256" key="2">
    <source>
        <dbReference type="ARBA" id="ARBA00022448"/>
    </source>
</evidence>
<comment type="subcellular location">
    <subcellularLocation>
        <location evidence="1 7">Cell outer membrane</location>
        <topology evidence="1 7">Multi-pass membrane protein</topology>
    </subcellularLocation>
</comment>
<accession>A0A1G7GE72</accession>
<keyword evidence="6 7" id="KW-0998">Cell outer membrane</keyword>
<dbReference type="PROSITE" id="PS52016">
    <property type="entry name" value="TONB_DEPENDENT_REC_3"/>
    <property type="match status" value="1"/>
</dbReference>
<dbReference type="FunFam" id="2.170.130.10:FF:000008">
    <property type="entry name" value="SusC/RagA family TonB-linked outer membrane protein"/>
    <property type="match status" value="1"/>
</dbReference>
<dbReference type="InterPro" id="IPR008969">
    <property type="entry name" value="CarboxyPept-like_regulatory"/>
</dbReference>
<sequence length="1165" mass="127837">MRLLRFLPVPLLLNVWLGLLNPGVAQVLASAQLRIERTPLKKQPATRALKDVLRELQAHYNVDIVFFDHSVNGLTVRTDKVDFKAPLEKNIANVLKPLGLIYKRTDGGGYMVLEKAPEEKTKINTSADQAFFGAFNQKNLLYASTMALPPVRKVVIDRTISGQVTGDDGGALPGVSIVVKGTTHGTTADENGHYQLAIAEDAPTLVFSFVGYASREVAVGAQSVIDIRLSVDNKALDEVVVIGYGDSKREDLTGSVSSINVEKDLKNTPATRVDQMLQGRMAGVYIKSTSGAPGSPTTIRVRGSRSISATNEPIYVIDGIVDPSGTNLNSINPADIESIDVLKDASTTAIYGSRAANGVVLVTTKKGKAGRNDFRFSTSHGVSQLPRKLDLMHSREFAEFINEARIDAKMPIVYPNVDSIVNLRGERGTDWMDAVTRTAPFSTYDLSASGGASGDHGYTYFLSGNVLDQKGIIKNTGFQRYQGRLNFTKNLSSKVDLGINLNISREKREITSTALGMNSSWSSSYLYLPPTMAIYKPDGSYETFNPIWYSGGQIDNPVAVIDKVTNNQVANNVIGNFYLQYEPIQGLKLKSTLGINFINQRGDTYSPSDMPTKILNNAMYGSASSDIYNTTSVINENTASYAKSIGKHHMDFLIGSSYQTRKVDRLFASGKQLTNDITQYNNLGLTEQAYRDIASNLDENTIVSFLGRINYDYQKRYYFTLTGRRDGASNFAAGKKWGFFPSGAVKWRVSEESFYQSSPIKHLISDLSLRVSYGISGNQGISNYQSLASLSANSNSYIFGGTQALGYTQGNLMNDKLTWETTGQLDAGLDFEFLGGRFNLSADYYRMLSKNLLLTVQIPSQTGYSSRLVNLGESLNEGFDLSISGDVIRRNDFTWNAVVNVSTNRQEVTDIGPLTKVALDAGFGYGVITSYLEKGIPIGANYGVEYAGTWKSQAEIDAELKKAVGDRTYVSAASFYKPGGPRYFDYNHDGVLNTVDYHYLAPANPKVYGGFGSTLSYKRLSLDFFFQFSAGHKMYNGQEFFMGTGTNLTNQFRYMVNRWSESNPTSDIPAVNSRDNIATSRFLHDASMLRLKSAQVSYNLGGLFFKKAIKDMRVYVSGSNLFLLTKYNGFDPEVNTGGGSSTIIAADNGSYPNARVMTVGLNVSF</sequence>
<dbReference type="STRING" id="659014.SAMN04487996_107224"/>
<keyword evidence="4 7" id="KW-0812">Transmembrane</keyword>
<name>A0A1G7GE72_9BACT</name>
<dbReference type="InterPro" id="IPR012910">
    <property type="entry name" value="Plug_dom"/>
</dbReference>
<dbReference type="GO" id="GO:0009279">
    <property type="term" value="C:cell outer membrane"/>
    <property type="evidence" value="ECO:0007669"/>
    <property type="project" value="UniProtKB-SubCell"/>
</dbReference>
<dbReference type="InterPro" id="IPR023996">
    <property type="entry name" value="TonB-dep_OMP_SusC/RagA"/>
</dbReference>
<gene>
    <name evidence="9" type="ORF">SAMN04487996_107224</name>
</gene>
<keyword evidence="2 7" id="KW-0813">Transport</keyword>
<protein>
    <submittedName>
        <fullName evidence="9">TonB-linked outer membrane protein, SusC/RagA family</fullName>
    </submittedName>
</protein>